<evidence type="ECO:0000256" key="11">
    <source>
        <dbReference type="ARBA" id="ARBA00022729"/>
    </source>
</evidence>
<evidence type="ECO:0000256" key="6">
    <source>
        <dbReference type="ARBA" id="ARBA00022527"/>
    </source>
</evidence>
<evidence type="ECO:0000256" key="10">
    <source>
        <dbReference type="ARBA" id="ARBA00022692"/>
    </source>
</evidence>
<dbReference type="GO" id="GO:0033612">
    <property type="term" value="F:receptor serine/threonine kinase binding"/>
    <property type="evidence" value="ECO:0007669"/>
    <property type="project" value="TreeGrafter"/>
</dbReference>
<dbReference type="SUPFAM" id="SSF56112">
    <property type="entry name" value="Protein kinase-like (PK-like)"/>
    <property type="match status" value="2"/>
</dbReference>
<evidence type="ECO:0000256" key="14">
    <source>
        <dbReference type="ARBA" id="ARBA00022777"/>
    </source>
</evidence>
<dbReference type="FunFam" id="1.10.510.10:FF:000358">
    <property type="entry name" value="Putative leucine-rich repeat receptor-like serine/threonine-protein kinase"/>
    <property type="match status" value="2"/>
</dbReference>
<keyword evidence="8" id="KW-0433">Leucine-rich repeat</keyword>
<dbReference type="GO" id="GO:0005886">
    <property type="term" value="C:plasma membrane"/>
    <property type="evidence" value="ECO:0007669"/>
    <property type="project" value="UniProtKB-SubCell"/>
</dbReference>
<dbReference type="InterPro" id="IPR013210">
    <property type="entry name" value="LRR_N_plant-typ"/>
</dbReference>
<feature type="transmembrane region" description="Helical" evidence="23">
    <location>
        <begin position="645"/>
        <end position="668"/>
    </location>
</feature>
<dbReference type="FunFam" id="3.80.10.10:FF:000275">
    <property type="entry name" value="Leucine-rich repeat receptor-like protein kinase"/>
    <property type="match status" value="1"/>
</dbReference>
<evidence type="ECO:0000256" key="16">
    <source>
        <dbReference type="ARBA" id="ARBA00022989"/>
    </source>
</evidence>
<dbReference type="FunFam" id="3.80.10.10:FF:000317">
    <property type="entry name" value="Inactive leucine-rich repeat receptor-like protein kinase"/>
    <property type="match status" value="1"/>
</dbReference>
<feature type="transmembrane region" description="Helical" evidence="23">
    <location>
        <begin position="1664"/>
        <end position="1686"/>
    </location>
</feature>
<dbReference type="GO" id="GO:0005524">
    <property type="term" value="F:ATP binding"/>
    <property type="evidence" value="ECO:0007669"/>
    <property type="project" value="UniProtKB-UniRule"/>
</dbReference>
<dbReference type="EnsemblPlants" id="MELO3C010825.2.1">
    <property type="protein sequence ID" value="MELO3C010825.2.1"/>
    <property type="gene ID" value="MELO3C010825.2"/>
</dbReference>
<evidence type="ECO:0000256" key="7">
    <source>
        <dbReference type="ARBA" id="ARBA00022553"/>
    </source>
</evidence>
<dbReference type="GO" id="GO:0004674">
    <property type="term" value="F:protein serine/threonine kinase activity"/>
    <property type="evidence" value="ECO:0007669"/>
    <property type="project" value="UniProtKB-KW"/>
</dbReference>
<comment type="similarity">
    <text evidence="2">Belongs to the protein kinase superfamily. Ser/Thr protein kinase family.</text>
</comment>
<evidence type="ECO:0000256" key="9">
    <source>
        <dbReference type="ARBA" id="ARBA00022679"/>
    </source>
</evidence>
<proteinExistence type="inferred from homology"/>
<dbReference type="FunFam" id="3.30.200.20:FF:000432">
    <property type="entry name" value="LRR receptor-like serine/threonine-protein kinase EFR"/>
    <property type="match status" value="2"/>
</dbReference>
<keyword evidence="10 23" id="KW-0812">Transmembrane</keyword>
<evidence type="ECO:0000256" key="18">
    <source>
        <dbReference type="ARBA" id="ARBA00023170"/>
    </source>
</evidence>
<dbReference type="Pfam" id="PF08263">
    <property type="entry name" value="LRRNT_2"/>
    <property type="match status" value="2"/>
</dbReference>
<dbReference type="FunFam" id="3.80.10.10:FF:000288">
    <property type="entry name" value="LRR receptor-like serine/threonine-protein kinase EFR"/>
    <property type="match status" value="1"/>
</dbReference>
<feature type="binding site" evidence="22">
    <location>
        <position position="1746"/>
    </location>
    <ligand>
        <name>ATP</name>
        <dbReference type="ChEBI" id="CHEBI:30616"/>
    </ligand>
</feature>
<feature type="binding site" evidence="22">
    <location>
        <position position="728"/>
    </location>
    <ligand>
        <name>ATP</name>
        <dbReference type="ChEBI" id="CHEBI:30616"/>
    </ligand>
</feature>
<dbReference type="PROSITE" id="PS00107">
    <property type="entry name" value="PROTEIN_KINASE_ATP"/>
    <property type="match status" value="2"/>
</dbReference>
<keyword evidence="19" id="KW-0325">Glycoprotein</keyword>
<feature type="domain" description="Protein kinase" evidence="24">
    <location>
        <begin position="1719"/>
        <end position="2022"/>
    </location>
</feature>
<dbReference type="SMART" id="SM00365">
    <property type="entry name" value="LRR_SD22"/>
    <property type="match status" value="9"/>
</dbReference>
<dbReference type="InterPro" id="IPR001245">
    <property type="entry name" value="Ser-Thr/Tyr_kinase_cat_dom"/>
</dbReference>
<dbReference type="InterPro" id="IPR011009">
    <property type="entry name" value="Kinase-like_dom_sf"/>
</dbReference>
<keyword evidence="17 23" id="KW-0472">Membrane</keyword>
<keyword evidence="9" id="KW-0808">Transferase</keyword>
<dbReference type="CDD" id="cd14066">
    <property type="entry name" value="STKc_IRAK"/>
    <property type="match status" value="1"/>
</dbReference>
<dbReference type="InterPro" id="IPR008271">
    <property type="entry name" value="Ser/Thr_kinase_AS"/>
</dbReference>
<dbReference type="SMART" id="SM00369">
    <property type="entry name" value="LRR_TYP"/>
    <property type="match status" value="16"/>
</dbReference>
<dbReference type="SMART" id="SM00220">
    <property type="entry name" value="S_TKc"/>
    <property type="match status" value="2"/>
</dbReference>
<dbReference type="PROSITE" id="PS50011">
    <property type="entry name" value="PROTEIN_KINASE_DOM"/>
    <property type="match status" value="2"/>
</dbReference>
<feature type="transmembrane region" description="Helical" evidence="23">
    <location>
        <begin position="6"/>
        <end position="26"/>
    </location>
</feature>
<evidence type="ECO:0000256" key="8">
    <source>
        <dbReference type="ARBA" id="ARBA00022614"/>
    </source>
</evidence>
<keyword evidence="12" id="KW-0677">Repeat</keyword>
<dbReference type="PROSITE" id="PS51450">
    <property type="entry name" value="LRR"/>
    <property type="match status" value="1"/>
</dbReference>
<keyword evidence="15 22" id="KW-0067">ATP-binding</keyword>
<keyword evidence="14" id="KW-0418">Kinase</keyword>
<comment type="similarity">
    <text evidence="3">Belongs to the RLP family.</text>
</comment>
<keyword evidence="16 23" id="KW-1133">Transmembrane helix</keyword>
<keyword evidence="7" id="KW-0597">Phosphoprotein</keyword>
<dbReference type="Gene3D" id="3.30.200.20">
    <property type="entry name" value="Phosphorylase Kinase, domain 1"/>
    <property type="match status" value="2"/>
</dbReference>
<dbReference type="Gene3D" id="1.10.510.10">
    <property type="entry name" value="Transferase(Phosphotransferase) domain 1"/>
    <property type="match status" value="2"/>
</dbReference>
<comment type="catalytic activity">
    <reaction evidence="21">
        <text>L-seryl-[protein] + ATP = O-phospho-L-seryl-[protein] + ADP + H(+)</text>
        <dbReference type="Rhea" id="RHEA:17989"/>
        <dbReference type="Rhea" id="RHEA-COMP:9863"/>
        <dbReference type="Rhea" id="RHEA-COMP:11604"/>
        <dbReference type="ChEBI" id="CHEBI:15378"/>
        <dbReference type="ChEBI" id="CHEBI:29999"/>
        <dbReference type="ChEBI" id="CHEBI:30616"/>
        <dbReference type="ChEBI" id="CHEBI:83421"/>
        <dbReference type="ChEBI" id="CHEBI:456216"/>
        <dbReference type="EC" id="2.7.11.1"/>
    </reaction>
</comment>
<keyword evidence="18" id="KW-0675">Receptor</keyword>
<dbReference type="Gramene" id="MELO3C010825.2.1">
    <property type="protein sequence ID" value="MELO3C010825.2.1"/>
    <property type="gene ID" value="MELO3C010825.2"/>
</dbReference>
<dbReference type="Gene3D" id="3.80.10.10">
    <property type="entry name" value="Ribonuclease Inhibitor"/>
    <property type="match status" value="8"/>
</dbReference>
<dbReference type="InterPro" id="IPR050647">
    <property type="entry name" value="Plant_LRR-RLKs"/>
</dbReference>
<keyword evidence="6" id="KW-0723">Serine/threonine-protein kinase</keyword>
<keyword evidence="13 22" id="KW-0547">Nucleotide-binding</keyword>
<evidence type="ECO:0000256" key="15">
    <source>
        <dbReference type="ARBA" id="ARBA00022840"/>
    </source>
</evidence>
<dbReference type="Pfam" id="PF07714">
    <property type="entry name" value="PK_Tyr_Ser-Thr"/>
    <property type="match status" value="2"/>
</dbReference>
<evidence type="ECO:0000256" key="20">
    <source>
        <dbReference type="ARBA" id="ARBA00047899"/>
    </source>
</evidence>
<dbReference type="PANTHER" id="PTHR48056">
    <property type="entry name" value="LRR RECEPTOR-LIKE SERINE/THREONINE-PROTEIN KINASE-RELATED"/>
    <property type="match status" value="1"/>
</dbReference>
<keyword evidence="11" id="KW-0732">Signal</keyword>
<protein>
    <recommendedName>
        <fullName evidence="4">non-specific serine/threonine protein kinase</fullName>
        <ecNumber evidence="4">2.7.11.1</ecNumber>
    </recommendedName>
</protein>
<comment type="catalytic activity">
    <reaction evidence="20">
        <text>L-threonyl-[protein] + ATP = O-phospho-L-threonyl-[protein] + ADP + H(+)</text>
        <dbReference type="Rhea" id="RHEA:46608"/>
        <dbReference type="Rhea" id="RHEA-COMP:11060"/>
        <dbReference type="Rhea" id="RHEA-COMP:11605"/>
        <dbReference type="ChEBI" id="CHEBI:15378"/>
        <dbReference type="ChEBI" id="CHEBI:30013"/>
        <dbReference type="ChEBI" id="CHEBI:30616"/>
        <dbReference type="ChEBI" id="CHEBI:61977"/>
        <dbReference type="ChEBI" id="CHEBI:456216"/>
        <dbReference type="EC" id="2.7.11.1"/>
    </reaction>
</comment>
<dbReference type="Pfam" id="PF13855">
    <property type="entry name" value="LRR_8"/>
    <property type="match status" value="2"/>
</dbReference>
<dbReference type="InterPro" id="IPR032675">
    <property type="entry name" value="LRR_dom_sf"/>
</dbReference>
<reference evidence="25" key="1">
    <citation type="submission" date="2023-03" db="UniProtKB">
        <authorList>
            <consortium name="EnsemblPlants"/>
        </authorList>
    </citation>
    <scope>IDENTIFICATION</scope>
</reference>
<evidence type="ECO:0000256" key="17">
    <source>
        <dbReference type="ARBA" id="ARBA00023136"/>
    </source>
</evidence>
<dbReference type="FunFam" id="3.80.10.10:FF:000129">
    <property type="entry name" value="Leucine-rich repeat receptor-like kinase"/>
    <property type="match status" value="1"/>
</dbReference>
<evidence type="ECO:0000256" key="13">
    <source>
        <dbReference type="ARBA" id="ARBA00022741"/>
    </source>
</evidence>
<evidence type="ECO:0000313" key="25">
    <source>
        <dbReference type="EnsemblPlants" id="MELO3C010825.2.1"/>
    </source>
</evidence>
<evidence type="ECO:0000256" key="3">
    <source>
        <dbReference type="ARBA" id="ARBA00009592"/>
    </source>
</evidence>
<name>A0A9I9CZL2_CUCME</name>
<comment type="subcellular location">
    <subcellularLocation>
        <location evidence="1">Cell membrane</location>
        <topology evidence="1">Single-pass type I membrane protein</topology>
    </subcellularLocation>
</comment>
<evidence type="ECO:0000256" key="1">
    <source>
        <dbReference type="ARBA" id="ARBA00004251"/>
    </source>
</evidence>
<evidence type="ECO:0000256" key="21">
    <source>
        <dbReference type="ARBA" id="ARBA00048679"/>
    </source>
</evidence>
<dbReference type="InterPro" id="IPR001611">
    <property type="entry name" value="Leu-rich_rpt"/>
</dbReference>
<dbReference type="PROSITE" id="PS00108">
    <property type="entry name" value="PROTEIN_KINASE_ST"/>
    <property type="match status" value="2"/>
</dbReference>
<dbReference type="EC" id="2.7.11.1" evidence="4"/>
<evidence type="ECO:0000256" key="4">
    <source>
        <dbReference type="ARBA" id="ARBA00012513"/>
    </source>
</evidence>
<evidence type="ECO:0000256" key="5">
    <source>
        <dbReference type="ARBA" id="ARBA00022475"/>
    </source>
</evidence>
<evidence type="ECO:0000256" key="23">
    <source>
        <dbReference type="SAM" id="Phobius"/>
    </source>
</evidence>
<dbReference type="FunFam" id="3.80.10.10:FF:000383">
    <property type="entry name" value="Leucine-rich repeat receptor protein kinase EMS1"/>
    <property type="match status" value="2"/>
</dbReference>
<evidence type="ECO:0000259" key="24">
    <source>
        <dbReference type="PROSITE" id="PS50011"/>
    </source>
</evidence>
<dbReference type="Pfam" id="PF00560">
    <property type="entry name" value="LRR_1"/>
    <property type="match status" value="14"/>
</dbReference>
<evidence type="ECO:0000256" key="12">
    <source>
        <dbReference type="ARBA" id="ARBA00022737"/>
    </source>
</evidence>
<dbReference type="InterPro" id="IPR003591">
    <property type="entry name" value="Leu-rich_rpt_typical-subtyp"/>
</dbReference>
<keyword evidence="5" id="KW-1003">Cell membrane</keyword>
<evidence type="ECO:0000256" key="2">
    <source>
        <dbReference type="ARBA" id="ARBA00008684"/>
    </source>
</evidence>
<organism evidence="25">
    <name type="scientific">Cucumis melo</name>
    <name type="common">Muskmelon</name>
    <dbReference type="NCBI Taxonomy" id="3656"/>
    <lineage>
        <taxon>Eukaryota</taxon>
        <taxon>Viridiplantae</taxon>
        <taxon>Streptophyta</taxon>
        <taxon>Embryophyta</taxon>
        <taxon>Tracheophyta</taxon>
        <taxon>Spermatophyta</taxon>
        <taxon>Magnoliopsida</taxon>
        <taxon>eudicotyledons</taxon>
        <taxon>Gunneridae</taxon>
        <taxon>Pentapetalae</taxon>
        <taxon>rosids</taxon>
        <taxon>fabids</taxon>
        <taxon>Cucurbitales</taxon>
        <taxon>Cucurbitaceae</taxon>
        <taxon>Benincaseae</taxon>
        <taxon>Cucumis</taxon>
    </lineage>
</organism>
<evidence type="ECO:0000256" key="19">
    <source>
        <dbReference type="ARBA" id="ARBA00023180"/>
    </source>
</evidence>
<dbReference type="PANTHER" id="PTHR48056:SF89">
    <property type="entry name" value="OS06G0585982 PROTEIN"/>
    <property type="match status" value="1"/>
</dbReference>
<sequence length="2022" mass="221821">MGAQTPVVEFFISVTILAFTASFFMVESVRLSIETDKQALISIKSGFTNLKPSNPLSSWDNPNSSPCNWTRVSCNKKGNRVIGLDLSGLQISGSLDPHIGNLTFLHSLQLQNNLLTGPIPHQISKLFRLNLLNMSFNSLEGGFPSNISHMAALEILDLTSNNITSTLPNELSLLTNLKVLKLAQNHIFGEIPPSLGNLSSLVTINFGTNFLTGPIPTELSRLRNLKDLIITINNLTGTVPPAIYNMSSLVTLALASNKLWGTFPMDIGDTLPNLLVFNFCFNEFTGTIPPSLHNITNIQIIRFAYNFLEGTVPPGLENLHNLIMYNIGYNKLRSDKDGISFITSLTKSSRLSFLAIDGNNFEGQIPESIGNLSKSLSILFMGGNRLSGNIPHTIGNLNGLALLNLSYNSLSGEIPSEIGQLENLQSLVLAKNQFSGWIPSSLGNLQKLTNLDLSGNELIGGIPTSFNNFQKLLSMDLSNNKLNGSIPKEALNLPSSTRLNMSNNLLTGPLPEEIGYLSNLFQIDLSTNLISGEIPSSIKGWESMEKLFMARNKLSGHIPNSIGELKAIQIIDLSSNLLSGPIPDNLQHLAALQYLNLSFNDLEGEVPKGGIFESRGNVSLQGNSKLCWYSSCKKSDSKHNKAVKVIILSAVFSTLALCFIIGTLIHFLRKKSKTVPSTELSNSKHEMVSYDELRLATENFSEKNLIGKGSFGSVYKGKLKEDIPVAIKVLDVNRTGSLRSFKAECEALRNVRHRNLVKLITACSSIDFSNMEFRALVYELLSNGSLDEWVHGQRSHEHGTGLNILERVNIAIDVASAINYLHHDCELPIVHCDLKPSNILLDENITAKVGDFGLARLLMENKNAQSSITSTHVLKGSIGYLPPEYGFGVKPTTAGDVYSFGVTLLELFTGKSPTDECFTGELNLIKWVESSYPEDIMEVIDHKLPELFEDLVYRGRTIGSDMQKDCLIKVIGVALSCTVNTPVNRIDMEDAVSKLRSARDDLIRPPNQSNVSKLIRGLDMATPCQILQFIKAITFLNCVFLSLGSTMQSIHTDKIALLSFKSQLDSSTVSSLSSWNQNSSPCNWTGVNCSKYGTKRVVELRLSDMGLSGFIDPHIGNLSFLQSLQLQNNYFTGSIPIQIHHLLHLRIVNMSSNNLQGGIISVNFSSMPALEILDLSSNNITGRLPEQLGCLTKLKVLNLGRNQLYGTIPATFGNISSLVTMNLGTNSLSGSIPSQVGDLQNLKHLVLRLNDLSGEVPPNVFNMSSLLTLALPSNRLRGTFPVNIGDNLSNLEVFHLCFNQFTGTIPHSIHNLTKIQVLRFAHNHLSGTLPPGLENLHELSYYNIGSNKFFSVGDNGLSFITSLTNNSHLRYLAIDDNQLEGMIPDTIGNLSKDISILNMGGNRMYGSIPSSISNLRGLSMLNLSENLLSGEIIPQIGKLEKLEILGLARNRFSGNIPSSMGNLHKLIEVDLSGNNLIGKIPTSFGNFVNLFSLDFSNNKLEGSIPKEVLSLAHLSKVLNLSNNHFSGSLPKEIGLLKNVIAIDISNNRISGDIVPSISGCKSLEKLIMARNEFFGPIPVTFKDLKGIQHLDLSSNRLSGPIPYALQDIAGLQYLNLSFNNLEGAVPMGGVFERIGSVYLEGNPKLCLYSSCPKSGSKHTKVIKVVVFTVVFTTLALCFIIGMLIYFKRNKSKIEPSIESVKRQHEMVTYGGLRLTTENFSEKNLIGKGSFGTVYRGSLKGIPVAIKVLDINKTGSIRSFLAECEALRNVRHRNLVKLITSCSGIDFSNMEFRALIYEFLANGSLEAWIRGQRSHESGSGLDILARVNIAIDIASAINYLHHDCEFPIIHCDLKPSNILLDADMTAKVGDFGLASLLTESARTQNSITSTHVLKGSIGYLPPEYGYGVKPTKAGDVYSFGVTLLELFTGKNPTDECFTGELNLVKWVESGFRKDVMEVIDIKLWKHSLDLEYENQNMISLGKVKDCLMETIEVALSCTVNYPAERIDIKDVVSKLQNAKEKLI</sequence>
<dbReference type="InterPro" id="IPR000719">
    <property type="entry name" value="Prot_kinase_dom"/>
</dbReference>
<dbReference type="InterPro" id="IPR017441">
    <property type="entry name" value="Protein_kinase_ATP_BS"/>
</dbReference>
<evidence type="ECO:0000256" key="22">
    <source>
        <dbReference type="PROSITE-ProRule" id="PRU10141"/>
    </source>
</evidence>
<dbReference type="FunFam" id="3.80.10.10:FF:001655">
    <property type="entry name" value="Putative leucine-rich repeat receptor-like protein kinase family protein"/>
    <property type="match status" value="1"/>
</dbReference>
<feature type="domain" description="Protein kinase" evidence="24">
    <location>
        <begin position="700"/>
        <end position="1003"/>
    </location>
</feature>
<accession>A0A9I9CZL2</accession>
<dbReference type="SUPFAM" id="SSF52058">
    <property type="entry name" value="L domain-like"/>
    <property type="match status" value="4"/>
</dbReference>